<evidence type="ECO:0000256" key="3">
    <source>
        <dbReference type="ARBA" id="ARBA00046345"/>
    </source>
</evidence>
<dbReference type="Pfam" id="PF13638">
    <property type="entry name" value="PIN_4"/>
    <property type="match status" value="1"/>
</dbReference>
<dbReference type="Gene3D" id="3.40.50.300">
    <property type="entry name" value="P-loop containing nucleotide triphosphate hydrolases"/>
    <property type="match status" value="1"/>
</dbReference>
<name>A0A345ZCQ8_9BACT</name>
<feature type="domain" description="PIN" evidence="4">
    <location>
        <begin position="5"/>
        <end position="129"/>
    </location>
</feature>
<dbReference type="EMBL" id="CP025544">
    <property type="protein sequence ID" value="AXK61075.1"/>
    <property type="molecule type" value="Genomic_DNA"/>
</dbReference>
<dbReference type="Gene3D" id="3.40.50.1010">
    <property type="entry name" value="5'-nuclease"/>
    <property type="match status" value="1"/>
</dbReference>
<dbReference type="CDD" id="cd09883">
    <property type="entry name" value="PIN_VapC_PhoHL-ATPase"/>
    <property type="match status" value="1"/>
</dbReference>
<dbReference type="GO" id="GO:0005524">
    <property type="term" value="F:ATP binding"/>
    <property type="evidence" value="ECO:0007669"/>
    <property type="project" value="UniProtKB-KW"/>
</dbReference>
<sequence length="479" mass="54588">MIDKKIYVLDTNVLVEDPEAIFRFKDAILGIPVTVLEELDKIKVENSSRGTNARLITRHLDQLRSKGNLSDGVELDNGSFIQVLFETECRQKSVFGVNVADNKILLNAAYLKEQGRDVVFVTKDINARVKADVLGIEAQDYLQGLVLVDNYYKGWREHAISSNELRQTQPTILKDLADAETLFINEFVVLSSLNNPHNQRVFRYLGQGKFKNVESALVNWPITARNVHQIMALDLLFDQDIKMISLTGPAGTGKTFLAVLAGLHQVLETEDYLKMMIARSVVPLGHDIGFLPGDVQEKLHGWMQPIYDNVDLITHMIADRRKNESSYHHEKGYDRNWNEEDHHFNKKRFVKGRHGGKGYYKDVPEKEFRSLDELIQKRKMSLEAITYMRGRSIPNQFILIDEVQNLTAHEVKTLLSRVGEGSKIILAGDPYQIDVPYLDFSTNGLVIATDRFRGQSLFGSVFMPKSERSELSRLVQELL</sequence>
<dbReference type="SUPFAM" id="SSF52540">
    <property type="entry name" value="P-loop containing nucleoside triphosphate hydrolases"/>
    <property type="match status" value="1"/>
</dbReference>
<keyword evidence="2" id="KW-0067">ATP-binding</keyword>
<evidence type="ECO:0000259" key="4">
    <source>
        <dbReference type="SMART" id="SM00670"/>
    </source>
</evidence>
<dbReference type="SUPFAM" id="SSF88723">
    <property type="entry name" value="PIN domain-like"/>
    <property type="match status" value="1"/>
</dbReference>
<keyword evidence="1" id="KW-0547">Nucleotide-binding</keyword>
<dbReference type="KEGG" id="cdes:C0J27_05075"/>
<dbReference type="PANTHER" id="PTHR30473">
    <property type="entry name" value="PROTEIN PHOH"/>
    <property type="match status" value="1"/>
</dbReference>
<protein>
    <submittedName>
        <fullName evidence="5">Phosphate starvation-inducible protein PhoH</fullName>
    </submittedName>
</protein>
<dbReference type="RefSeq" id="WP_115586090.1">
    <property type="nucleotide sequence ID" value="NZ_CP025544.1"/>
</dbReference>
<reference evidence="5 6" key="1">
    <citation type="submission" date="2017-12" db="EMBL/GenBank/DDBJ databases">
        <title>Chromulinavorax destructans is a abundant pathogen of dominant heterotrophic picoflagllates.</title>
        <authorList>
            <person name="Deeg C.M."/>
            <person name="Zimmer M."/>
            <person name="Suttle C.A."/>
        </authorList>
    </citation>
    <scope>NUCLEOTIDE SEQUENCE [LARGE SCALE GENOMIC DNA]</scope>
    <source>
        <strain evidence="5 6">SeV1</strain>
    </source>
</reference>
<evidence type="ECO:0000256" key="2">
    <source>
        <dbReference type="ARBA" id="ARBA00022840"/>
    </source>
</evidence>
<dbReference type="InterPro" id="IPR002716">
    <property type="entry name" value="PIN_dom"/>
</dbReference>
<dbReference type="InterPro" id="IPR029060">
    <property type="entry name" value="PIN-like_dom_sf"/>
</dbReference>
<accession>A0A345ZCQ8</accession>
<dbReference type="Proteomes" id="UP000254834">
    <property type="component" value="Chromosome"/>
</dbReference>
<evidence type="ECO:0000256" key="1">
    <source>
        <dbReference type="ARBA" id="ARBA00022741"/>
    </source>
</evidence>
<organism evidence="5 6">
    <name type="scientific">Candidatus Chromulinivorax destructor</name>
    <dbReference type="NCBI Taxonomy" id="2066483"/>
    <lineage>
        <taxon>Bacteria</taxon>
        <taxon>Candidatus Babelota</taxon>
        <taxon>Candidatus Babeliae</taxon>
        <taxon>Candidatus Babeliales</taxon>
        <taxon>Candidatus Chromulinivoraceae</taxon>
        <taxon>Candidatus Chromulinivorax</taxon>
    </lineage>
</organism>
<keyword evidence="6" id="KW-1185">Reference proteome</keyword>
<dbReference type="Pfam" id="PF02562">
    <property type="entry name" value="PhoH"/>
    <property type="match status" value="1"/>
</dbReference>
<dbReference type="AlphaFoldDB" id="A0A345ZCQ8"/>
<dbReference type="SMART" id="SM00670">
    <property type="entry name" value="PINc"/>
    <property type="match status" value="1"/>
</dbReference>
<dbReference type="OrthoDB" id="9766527at2"/>
<evidence type="ECO:0000313" key="5">
    <source>
        <dbReference type="EMBL" id="AXK61075.1"/>
    </source>
</evidence>
<gene>
    <name evidence="5" type="ORF">C0J27_05075</name>
</gene>
<dbReference type="InterPro" id="IPR027417">
    <property type="entry name" value="P-loop_NTPase"/>
</dbReference>
<dbReference type="InterPro" id="IPR051451">
    <property type="entry name" value="PhoH2-like"/>
</dbReference>
<evidence type="ECO:0000313" key="6">
    <source>
        <dbReference type="Proteomes" id="UP000254834"/>
    </source>
</evidence>
<dbReference type="InterPro" id="IPR003714">
    <property type="entry name" value="PhoH"/>
</dbReference>
<comment type="similarity">
    <text evidence="3">In the N-terminal section; belongs to the PINc/VapC protein family.</text>
</comment>
<proteinExistence type="inferred from homology"/>
<dbReference type="PANTHER" id="PTHR30473:SF2">
    <property type="entry name" value="PIN DOMAIN-CONTAINING PROTEIN"/>
    <property type="match status" value="1"/>
</dbReference>
<dbReference type="GO" id="GO:0005829">
    <property type="term" value="C:cytosol"/>
    <property type="evidence" value="ECO:0007669"/>
    <property type="project" value="TreeGrafter"/>
</dbReference>